<dbReference type="InterPro" id="IPR020023">
    <property type="entry name" value="PseG"/>
</dbReference>
<keyword evidence="1" id="KW-0378">Hydrolase</keyword>
<dbReference type="Gene3D" id="3.40.50.2000">
    <property type="entry name" value="Glycogen Phosphorylase B"/>
    <property type="match status" value="1"/>
</dbReference>
<protein>
    <submittedName>
        <fullName evidence="1">UDP-2,4-diacetamido-2,4, 6-trideoxy-beta-L-altropyranose hydrolase</fullName>
        <ecNumber evidence="1">3.6.1.57</ecNumber>
    </submittedName>
</protein>
<dbReference type="Gene3D" id="3.40.50.11190">
    <property type="match status" value="1"/>
</dbReference>
<reference evidence="1 2" key="1">
    <citation type="submission" date="2024-05" db="EMBL/GenBank/DDBJ databases">
        <authorList>
            <person name="Duchaud E."/>
        </authorList>
    </citation>
    <scope>NUCLEOTIDE SEQUENCE [LARGE SCALE GENOMIC DNA]</scope>
    <source>
        <strain evidence="1">Ena-SAMPLE-TAB-13-05-2024-13:56:06:370-140305</strain>
    </source>
</reference>
<dbReference type="GO" id="GO:0016787">
    <property type="term" value="F:hydrolase activity"/>
    <property type="evidence" value="ECO:0007669"/>
    <property type="project" value="UniProtKB-KW"/>
</dbReference>
<organism evidence="1 2">
    <name type="scientific">Tenacibaculum vairaonense</name>
    <dbReference type="NCBI Taxonomy" id="3137860"/>
    <lineage>
        <taxon>Bacteria</taxon>
        <taxon>Pseudomonadati</taxon>
        <taxon>Bacteroidota</taxon>
        <taxon>Flavobacteriia</taxon>
        <taxon>Flavobacteriales</taxon>
        <taxon>Flavobacteriaceae</taxon>
        <taxon>Tenacibaculum</taxon>
    </lineage>
</organism>
<sequence length="347" mass="40008">MSFINYKLKNLSKSKKILFRADGNSSIGLGHLYRLFSLVEIYRKEFDFIFLTRADSELSVIPKSYPLKLLPTDVSVQEEPEWINESLNLDDFIMVADGYQFKTEYQKKVKDLGLKLIYIDDLVDWHMYADVVINHSLGHIPSDYSSESYTVFGLGTNYAMLRSSFIKESLKTREVKKIDTVFICFGGADPYGLTIKAVEALESFDEIKKINVVIGGAYKDQTRLKLITKDNSQVRIYQNLSEEEMIQLMRESNLALAPSSTILYELCSVKMPILSGFYVRNQERIYNGFLKKNVIFGLGNISTFSAEDFRDSICKFLGKNNYQSYCRAQMNMFKGNIEERFLKIIKK</sequence>
<proteinExistence type="predicted"/>
<keyword evidence="2" id="KW-1185">Reference proteome</keyword>
<accession>A0ABM9PJQ3</accession>
<dbReference type="NCBIfam" id="TIGR03590">
    <property type="entry name" value="PseG"/>
    <property type="match status" value="1"/>
</dbReference>
<dbReference type="EC" id="3.6.1.57" evidence="1"/>
<name>A0ABM9PJQ3_9FLAO</name>
<evidence type="ECO:0000313" key="2">
    <source>
        <dbReference type="Proteomes" id="UP001497602"/>
    </source>
</evidence>
<comment type="caution">
    <text evidence="1">The sequence shown here is derived from an EMBL/GenBank/DDBJ whole genome shotgun (WGS) entry which is preliminary data.</text>
</comment>
<dbReference type="SUPFAM" id="SSF53756">
    <property type="entry name" value="UDP-Glycosyltransferase/glycogen phosphorylase"/>
    <property type="match status" value="1"/>
</dbReference>
<gene>
    <name evidence="1" type="ORF">T190115A13A_10032</name>
</gene>
<dbReference type="Proteomes" id="UP001497602">
    <property type="component" value="Unassembled WGS sequence"/>
</dbReference>
<evidence type="ECO:0000313" key="1">
    <source>
        <dbReference type="EMBL" id="CAL2105876.1"/>
    </source>
</evidence>
<dbReference type="EMBL" id="CAXJRC010000011">
    <property type="protein sequence ID" value="CAL2105876.1"/>
    <property type="molecule type" value="Genomic_DNA"/>
</dbReference>